<keyword evidence="2" id="KW-1185">Reference proteome</keyword>
<sequence>MTTLLRHFDTLRQVLSLPQADLHFDARIEPGDIEATYRYYTKPHPRYKLIRHKTIGAALIDLARFPAATAYVDALQGKNRGAWHARRARTRGYVSTEIDRNDYVDDIHAINTSLETRQGRPMDQRYLQKLARFERQPHFDYYGVLDNDGRLVAYANIGRYGNFSAFSQLIGLRNNDGIMHLLVVDIVMRLIERQCVRYVMYDTFFGARAGLQNFKRVVGFEPYRVRYSLQ</sequence>
<proteinExistence type="predicted"/>
<dbReference type="RefSeq" id="WP_258817309.1">
    <property type="nucleotide sequence ID" value="NZ_JANUGW010000009.1"/>
</dbReference>
<dbReference type="EMBL" id="JANUGW010000009">
    <property type="protein sequence ID" value="MCS0582722.1"/>
    <property type="molecule type" value="Genomic_DNA"/>
</dbReference>
<dbReference type="InterPro" id="IPR016181">
    <property type="entry name" value="Acyl_CoA_acyltransferase"/>
</dbReference>
<evidence type="ECO:0008006" key="3">
    <source>
        <dbReference type="Google" id="ProtNLM"/>
    </source>
</evidence>
<evidence type="ECO:0000313" key="2">
    <source>
        <dbReference type="Proteomes" id="UP001204151"/>
    </source>
</evidence>
<reference evidence="1 2" key="1">
    <citation type="submission" date="2022-08" db="EMBL/GenBank/DDBJ databases">
        <title>Reclassification of Massilia species as members of the genera Telluria, Duganella, Pseudoduganella, Mokoshia gen. nov. and Zemynaea gen. nov. using orthogonal and non-orthogonal genome-based approaches.</title>
        <authorList>
            <person name="Bowman J.P."/>
        </authorList>
    </citation>
    <scope>NUCLEOTIDE SEQUENCE [LARGE SCALE GENOMIC DNA]</scope>
    <source>
        <strain evidence="1 2">JCM 31316</strain>
    </source>
</reference>
<accession>A0ABT1ZS57</accession>
<dbReference type="SUPFAM" id="SSF55729">
    <property type="entry name" value="Acyl-CoA N-acyltransferases (Nat)"/>
    <property type="match status" value="1"/>
</dbReference>
<comment type="caution">
    <text evidence="1">The sequence shown here is derived from an EMBL/GenBank/DDBJ whole genome shotgun (WGS) entry which is preliminary data.</text>
</comment>
<dbReference type="Proteomes" id="UP001204151">
    <property type="component" value="Unassembled WGS sequence"/>
</dbReference>
<organism evidence="1 2">
    <name type="scientific">Massilia pinisoli</name>
    <dbReference type="NCBI Taxonomy" id="1772194"/>
    <lineage>
        <taxon>Bacteria</taxon>
        <taxon>Pseudomonadati</taxon>
        <taxon>Pseudomonadota</taxon>
        <taxon>Betaproteobacteria</taxon>
        <taxon>Burkholderiales</taxon>
        <taxon>Oxalobacteraceae</taxon>
        <taxon>Telluria group</taxon>
        <taxon>Massilia</taxon>
    </lineage>
</organism>
<dbReference type="Gene3D" id="3.40.630.30">
    <property type="match status" value="1"/>
</dbReference>
<protein>
    <recommendedName>
        <fullName evidence="3">BioF2-like acetyltransferase domain-containing protein</fullName>
    </recommendedName>
</protein>
<gene>
    <name evidence="1" type="ORF">NX784_14100</name>
</gene>
<name>A0ABT1ZS57_9BURK</name>
<evidence type="ECO:0000313" key="1">
    <source>
        <dbReference type="EMBL" id="MCS0582722.1"/>
    </source>
</evidence>